<keyword evidence="4" id="KW-1185">Reference proteome</keyword>
<evidence type="ECO:0000256" key="1">
    <source>
        <dbReference type="SAM" id="MobiDB-lite"/>
    </source>
</evidence>
<dbReference type="InterPro" id="IPR010982">
    <property type="entry name" value="Lambda_DNA-bd_dom_sf"/>
</dbReference>
<dbReference type="PANTHER" id="PTHR35010:SF4">
    <property type="entry name" value="BLL5781 PROTEIN"/>
    <property type="match status" value="1"/>
</dbReference>
<evidence type="ECO:0000313" key="3">
    <source>
        <dbReference type="EMBL" id="ALN80773.1"/>
    </source>
</evidence>
<proteinExistence type="predicted"/>
<dbReference type="SMART" id="SM00530">
    <property type="entry name" value="HTH_XRE"/>
    <property type="match status" value="1"/>
</dbReference>
<dbReference type="EMBL" id="CP011129">
    <property type="protein sequence ID" value="ALN80773.1"/>
    <property type="molecule type" value="Genomic_DNA"/>
</dbReference>
<dbReference type="InterPro" id="IPR001387">
    <property type="entry name" value="Cro/C1-type_HTH"/>
</dbReference>
<dbReference type="KEGG" id="lab:LA76x_2643"/>
<dbReference type="SUPFAM" id="SSF47413">
    <property type="entry name" value="lambda repressor-like DNA-binding domains"/>
    <property type="match status" value="1"/>
</dbReference>
<feature type="region of interest" description="Disordered" evidence="1">
    <location>
        <begin position="264"/>
        <end position="283"/>
    </location>
</feature>
<dbReference type="PATRIC" id="fig|84531.8.peg.2655"/>
<reference evidence="3 4" key="1">
    <citation type="journal article" date="2015" name="BMC Genomics">
        <title>Comparative genomics and metabolic profiling of the genus Lysobacter.</title>
        <authorList>
            <person name="de Bruijn I."/>
            <person name="Cheng X."/>
            <person name="de Jager V."/>
            <person name="Exposito R.G."/>
            <person name="Watrous J."/>
            <person name="Patel N."/>
            <person name="Postma J."/>
            <person name="Dorrestein P.C."/>
            <person name="Kobayashi D."/>
            <person name="Raaijmakers J.M."/>
        </authorList>
    </citation>
    <scope>NUCLEOTIDE SEQUENCE [LARGE SCALE GENOMIC DNA]</scope>
    <source>
        <strain evidence="3 4">76</strain>
    </source>
</reference>
<dbReference type="PROSITE" id="PS50943">
    <property type="entry name" value="HTH_CROC1"/>
    <property type="match status" value="1"/>
</dbReference>
<evidence type="ECO:0000313" key="4">
    <source>
        <dbReference type="Proteomes" id="UP000060787"/>
    </source>
</evidence>
<dbReference type="AlphaFoldDB" id="A0A0S2FB54"/>
<dbReference type="Gene3D" id="1.10.260.40">
    <property type="entry name" value="lambda repressor-like DNA-binding domains"/>
    <property type="match status" value="1"/>
</dbReference>
<organism evidence="3 4">
    <name type="scientific">Lysobacter antibioticus</name>
    <dbReference type="NCBI Taxonomy" id="84531"/>
    <lineage>
        <taxon>Bacteria</taxon>
        <taxon>Pseudomonadati</taxon>
        <taxon>Pseudomonadota</taxon>
        <taxon>Gammaproteobacteria</taxon>
        <taxon>Lysobacterales</taxon>
        <taxon>Lysobacteraceae</taxon>
        <taxon>Lysobacter</taxon>
    </lineage>
</organism>
<evidence type="ECO:0000259" key="2">
    <source>
        <dbReference type="PROSITE" id="PS50943"/>
    </source>
</evidence>
<dbReference type="Proteomes" id="UP000060787">
    <property type="component" value="Chromosome"/>
</dbReference>
<dbReference type="InterPro" id="IPR041413">
    <property type="entry name" value="MLTR_LBD"/>
</dbReference>
<dbReference type="PANTHER" id="PTHR35010">
    <property type="entry name" value="BLL4672 PROTEIN-RELATED"/>
    <property type="match status" value="1"/>
</dbReference>
<dbReference type="GO" id="GO:0003677">
    <property type="term" value="F:DNA binding"/>
    <property type="evidence" value="ECO:0007669"/>
    <property type="project" value="InterPro"/>
</dbReference>
<sequence>MNAIRPVGELIRDWRQRRGLSQLNLAELADTSARHMSFIETGRSQPSRTMLMRLADRLEVPPRERNVLMRAGGWSAIYPEHRIQDDPALAPARDTVELVLRGHEPYPAIAVDRHWNLLARNRALGPLHDGNIAPFLLRPPLNVLRLSLHPQGLAPRIVNLGQWRAHLLHRLRRQVGATADPVLHALHEELSGYPGPAPNALASSVQGFAIPMQLRTPCGVLSFVSATTMFKNPVDVTLCELIIETFLPADQATAQSLQKAMLSRRWPQASWEPEPEQGRRNHP</sequence>
<dbReference type="Pfam" id="PF13560">
    <property type="entry name" value="HTH_31"/>
    <property type="match status" value="1"/>
</dbReference>
<feature type="domain" description="HTH cro/C1-type" evidence="2">
    <location>
        <begin position="11"/>
        <end position="65"/>
    </location>
</feature>
<name>A0A0S2FB54_LYSAN</name>
<accession>A0A0S2FB54</accession>
<dbReference type="Pfam" id="PF17765">
    <property type="entry name" value="MLTR_LBD"/>
    <property type="match status" value="1"/>
</dbReference>
<dbReference type="CDD" id="cd00093">
    <property type="entry name" value="HTH_XRE"/>
    <property type="match status" value="1"/>
</dbReference>
<protein>
    <submittedName>
        <fullName evidence="3">Helix-turn-helix family protein</fullName>
    </submittedName>
</protein>
<dbReference type="STRING" id="84531.LA76x_2643"/>
<dbReference type="Gene3D" id="3.30.450.180">
    <property type="match status" value="1"/>
</dbReference>
<gene>
    <name evidence="3" type="ORF">LA76x_2643</name>
</gene>